<evidence type="ECO:0000313" key="8">
    <source>
        <dbReference type="Proteomes" id="UP000035352"/>
    </source>
</evidence>
<evidence type="ECO:0000256" key="2">
    <source>
        <dbReference type="ARBA" id="ARBA00029447"/>
    </source>
</evidence>
<dbReference type="GO" id="GO:0016020">
    <property type="term" value="C:membrane"/>
    <property type="evidence" value="ECO:0007669"/>
    <property type="project" value="InterPro"/>
</dbReference>
<sequence length="844" mass="88872">MSAQPGAAAPRRAASLRRKLLIGGAGLALFGAVAGAVGVWQAARATAQVTTTQVLQQQLELQRDQHRQAVQREVMHRLAGLRLLAGQRGTIDALKQFKAALQTMNARPAGDLDAAAAVAPMDEEMQAWLAQQFQPEWRRHNLAPLPPPITLLGQRSPLTAELQQDFIVRNPQPPGHKHHLVYPDAPTPYGQAHALHQRAFDKARTQLAVQDLLLIDTETDRIVYSVAKDLDFAVGLQDTPLAGTPLAAVYAQVRRAKSADALALSDAAAYLPAANRIVVFAAVPLYEGDQQIGVLAWRAGIEDLTAPLAQATASAGDTYLVGADKRLRSDPLALRADKAGFLARHGSGLNEADRQLVLHRGSGVGQLPLDSPAANAALAGHTGTLVQPHIGAPVPAAYAPLQLEGLRWAVITAARQAAAAPPLLPSQLGPVALAALLCLLTGALVGAFGLHGVLRRLAALRAALARVEGGDLKVRTRMAPDDEVGALGHRLDRVLDTRVAPLAVAARQHDAQGDAAVHLLQTLFQMANKDLSVRAAESADQIGSLAAAINQLGDDMSATLAEVRQVARRLHEASVSGRQQAARVSAATQDQRAALQALAGLLQRAADQVAQMALLSTRSREAATQTANAAEAAWRAVDLAVEGSEALRGAGVELEKRFKRLAERSSDTTGAVNLITSIAERTRVLASNAAGPAAAAGSAGQGLAQVAEAVQQLADVSRDSARRVRVLVQAVQVETGDTLQSMNRLIAQIARQSEQARLAGTEMAASRETTHQLAALVQQIAAFSDPQTALARALRSSVDQLDRGSAQTLAASEQQTASTAQLVELARRLSEAVGPFKLPAPEED</sequence>
<dbReference type="Gene3D" id="6.10.340.10">
    <property type="match status" value="1"/>
</dbReference>
<dbReference type="GO" id="GO:0007165">
    <property type="term" value="P:signal transduction"/>
    <property type="evidence" value="ECO:0007669"/>
    <property type="project" value="UniProtKB-KW"/>
</dbReference>
<dbReference type="PROSITE" id="PS50111">
    <property type="entry name" value="CHEMOTAXIS_TRANSDUC_2"/>
    <property type="match status" value="1"/>
</dbReference>
<dbReference type="Pfam" id="PF00672">
    <property type="entry name" value="HAMP"/>
    <property type="match status" value="1"/>
</dbReference>
<evidence type="ECO:0000256" key="3">
    <source>
        <dbReference type="PROSITE-ProRule" id="PRU00284"/>
    </source>
</evidence>
<name>A0A0G3BZS3_9BURK</name>
<dbReference type="AlphaFoldDB" id="A0A0G3BZS3"/>
<proteinExistence type="inferred from homology"/>
<comment type="similarity">
    <text evidence="2">Belongs to the methyl-accepting chemotaxis (MCP) protein family.</text>
</comment>
<dbReference type="PANTHER" id="PTHR32089:SF112">
    <property type="entry name" value="LYSOZYME-LIKE PROTEIN-RELATED"/>
    <property type="match status" value="1"/>
</dbReference>
<evidence type="ECO:0000259" key="5">
    <source>
        <dbReference type="PROSITE" id="PS50111"/>
    </source>
</evidence>
<dbReference type="Proteomes" id="UP000035352">
    <property type="component" value="Chromosome"/>
</dbReference>
<feature type="domain" description="Methyl-accepting transducer" evidence="5">
    <location>
        <begin position="566"/>
        <end position="802"/>
    </location>
</feature>
<accession>A0A0G3BZS3</accession>
<evidence type="ECO:0000256" key="1">
    <source>
        <dbReference type="ARBA" id="ARBA00023224"/>
    </source>
</evidence>
<dbReference type="Pfam" id="PF00015">
    <property type="entry name" value="MCPsignal"/>
    <property type="match status" value="1"/>
</dbReference>
<dbReference type="PROSITE" id="PS51318">
    <property type="entry name" value="TAT"/>
    <property type="match status" value="1"/>
</dbReference>
<dbReference type="EMBL" id="CP011371">
    <property type="protein sequence ID" value="AKJ32040.1"/>
    <property type="molecule type" value="Genomic_DNA"/>
</dbReference>
<dbReference type="InterPro" id="IPR003660">
    <property type="entry name" value="HAMP_dom"/>
</dbReference>
<evidence type="ECO:0000313" key="7">
    <source>
        <dbReference type="EMBL" id="AKJ32040.1"/>
    </source>
</evidence>
<keyword evidence="8" id="KW-1185">Reference proteome</keyword>
<dbReference type="SMART" id="SM00304">
    <property type="entry name" value="HAMP"/>
    <property type="match status" value="2"/>
</dbReference>
<dbReference type="STRING" id="413882.AAW51_5349"/>
<gene>
    <name evidence="7" type="ORF">AAW51_5349</name>
</gene>
<dbReference type="PROSITE" id="PS50885">
    <property type="entry name" value="HAMP"/>
    <property type="match status" value="2"/>
</dbReference>
<feature type="domain" description="HAMP" evidence="6">
    <location>
        <begin position="525"/>
        <end position="561"/>
    </location>
</feature>
<keyword evidence="4" id="KW-1133">Transmembrane helix</keyword>
<dbReference type="Gene3D" id="1.10.287.950">
    <property type="entry name" value="Methyl-accepting chemotaxis protein"/>
    <property type="match status" value="1"/>
</dbReference>
<dbReference type="SMART" id="SM00283">
    <property type="entry name" value="MA"/>
    <property type="match status" value="1"/>
</dbReference>
<dbReference type="InterPro" id="IPR006311">
    <property type="entry name" value="TAT_signal"/>
</dbReference>
<dbReference type="KEGG" id="pbh:AAW51_5349"/>
<evidence type="ECO:0000259" key="6">
    <source>
        <dbReference type="PROSITE" id="PS50885"/>
    </source>
</evidence>
<reference evidence="7 8" key="1">
    <citation type="submission" date="2015-05" db="EMBL/GenBank/DDBJ databases">
        <authorList>
            <person name="Tang B."/>
            <person name="Yu Y."/>
        </authorList>
    </citation>
    <scope>NUCLEOTIDE SEQUENCE [LARGE SCALE GENOMIC DNA]</scope>
    <source>
        <strain evidence="7 8">DSM 7029</strain>
    </source>
</reference>
<dbReference type="OrthoDB" id="2489132at2"/>
<evidence type="ECO:0000256" key="4">
    <source>
        <dbReference type="SAM" id="Phobius"/>
    </source>
</evidence>
<dbReference type="PANTHER" id="PTHR32089">
    <property type="entry name" value="METHYL-ACCEPTING CHEMOTAXIS PROTEIN MCPB"/>
    <property type="match status" value="1"/>
</dbReference>
<dbReference type="SUPFAM" id="SSF58104">
    <property type="entry name" value="Methyl-accepting chemotaxis protein (MCP) signaling domain"/>
    <property type="match status" value="1"/>
</dbReference>
<feature type="domain" description="HAMP" evidence="6">
    <location>
        <begin position="451"/>
        <end position="497"/>
    </location>
</feature>
<protein>
    <submittedName>
        <fullName evidence="7">Methyl-accepting chemotaxis protein</fullName>
    </submittedName>
</protein>
<dbReference type="InterPro" id="IPR004089">
    <property type="entry name" value="MCPsignal_dom"/>
</dbReference>
<keyword evidence="4" id="KW-0472">Membrane</keyword>
<keyword evidence="1 3" id="KW-0807">Transducer</keyword>
<dbReference type="RefSeq" id="WP_047197036.1">
    <property type="nucleotide sequence ID" value="NZ_CP011371.1"/>
</dbReference>
<feature type="transmembrane region" description="Helical" evidence="4">
    <location>
        <begin position="20"/>
        <end position="43"/>
    </location>
</feature>
<organism evidence="7 8">
    <name type="scientific">Caldimonas brevitalea</name>
    <dbReference type="NCBI Taxonomy" id="413882"/>
    <lineage>
        <taxon>Bacteria</taxon>
        <taxon>Pseudomonadati</taxon>
        <taxon>Pseudomonadota</taxon>
        <taxon>Betaproteobacteria</taxon>
        <taxon>Burkholderiales</taxon>
        <taxon>Sphaerotilaceae</taxon>
        <taxon>Caldimonas</taxon>
    </lineage>
</organism>
<keyword evidence="4" id="KW-0812">Transmembrane</keyword>